<feature type="domain" description="RNA polymerase sigma-70 region 2" evidence="6">
    <location>
        <begin position="32"/>
        <end position="100"/>
    </location>
</feature>
<dbReference type="PANTHER" id="PTHR43133:SF8">
    <property type="entry name" value="RNA POLYMERASE SIGMA FACTOR HI_1459-RELATED"/>
    <property type="match status" value="1"/>
</dbReference>
<gene>
    <name evidence="8" type="ORF">FLX08_31360</name>
</gene>
<dbReference type="InterPro" id="IPR013249">
    <property type="entry name" value="RNA_pol_sigma70_r4_t2"/>
</dbReference>
<dbReference type="Pfam" id="PF04542">
    <property type="entry name" value="Sigma70_r2"/>
    <property type="match status" value="1"/>
</dbReference>
<dbReference type="NCBIfam" id="TIGR02937">
    <property type="entry name" value="sigma70-ECF"/>
    <property type="match status" value="1"/>
</dbReference>
<name>A0A544YIM8_9ACTN</name>
<dbReference type="InterPro" id="IPR036388">
    <property type="entry name" value="WH-like_DNA-bd_sf"/>
</dbReference>
<dbReference type="CDD" id="cd06171">
    <property type="entry name" value="Sigma70_r4"/>
    <property type="match status" value="1"/>
</dbReference>
<dbReference type="InterPro" id="IPR014284">
    <property type="entry name" value="RNA_pol_sigma-70_dom"/>
</dbReference>
<organism evidence="8 9">
    <name type="scientific">Microbispora hainanensis</name>
    <dbReference type="NCBI Taxonomy" id="568844"/>
    <lineage>
        <taxon>Bacteria</taxon>
        <taxon>Bacillati</taxon>
        <taxon>Actinomycetota</taxon>
        <taxon>Actinomycetes</taxon>
        <taxon>Streptosporangiales</taxon>
        <taxon>Streptosporangiaceae</taxon>
        <taxon>Microbispora</taxon>
    </lineage>
</organism>
<proteinExistence type="inferred from homology"/>
<dbReference type="Gene3D" id="1.10.1740.10">
    <property type="match status" value="1"/>
</dbReference>
<sequence length="199" mass="22107">MCFLTRPRGAPVRRRQTGPADFACDPDAFEAFYRRHVDAVTRFLARRVDDPHTVADLTAEVFLAVLDSAHTYRPDRGSEIAWLYGVARNTVLAQRRRTARELRATSRIAGRRLLNTDDIARLEERVDAESPARLALEAMADLPDGDRALLELVAVDGLSPAEAAAALGIRQGTARVRLHRARRQVQRFPGVMELIGGAK</sequence>
<evidence type="ECO:0000256" key="3">
    <source>
        <dbReference type="ARBA" id="ARBA00023082"/>
    </source>
</evidence>
<evidence type="ECO:0000259" key="7">
    <source>
        <dbReference type="Pfam" id="PF08281"/>
    </source>
</evidence>
<evidence type="ECO:0000256" key="1">
    <source>
        <dbReference type="ARBA" id="ARBA00010641"/>
    </source>
</evidence>
<comment type="similarity">
    <text evidence="1">Belongs to the sigma-70 factor family. ECF subfamily.</text>
</comment>
<keyword evidence="2" id="KW-0805">Transcription regulation</keyword>
<dbReference type="InterPro" id="IPR007627">
    <property type="entry name" value="RNA_pol_sigma70_r2"/>
</dbReference>
<evidence type="ECO:0000313" key="8">
    <source>
        <dbReference type="EMBL" id="TQS16611.1"/>
    </source>
</evidence>
<dbReference type="GO" id="GO:0016987">
    <property type="term" value="F:sigma factor activity"/>
    <property type="evidence" value="ECO:0007669"/>
    <property type="project" value="UniProtKB-KW"/>
</dbReference>
<dbReference type="Gene3D" id="1.10.10.10">
    <property type="entry name" value="Winged helix-like DNA-binding domain superfamily/Winged helix DNA-binding domain"/>
    <property type="match status" value="1"/>
</dbReference>
<evidence type="ECO:0000256" key="5">
    <source>
        <dbReference type="ARBA" id="ARBA00023163"/>
    </source>
</evidence>
<keyword evidence="3" id="KW-0731">Sigma factor</keyword>
<evidence type="ECO:0000259" key="6">
    <source>
        <dbReference type="Pfam" id="PF04542"/>
    </source>
</evidence>
<dbReference type="InterPro" id="IPR039425">
    <property type="entry name" value="RNA_pol_sigma-70-like"/>
</dbReference>
<evidence type="ECO:0000313" key="9">
    <source>
        <dbReference type="Proteomes" id="UP000316541"/>
    </source>
</evidence>
<dbReference type="InterPro" id="IPR013325">
    <property type="entry name" value="RNA_pol_sigma_r2"/>
</dbReference>
<dbReference type="InterPro" id="IPR013324">
    <property type="entry name" value="RNA_pol_sigma_r3/r4-like"/>
</dbReference>
<evidence type="ECO:0000256" key="2">
    <source>
        <dbReference type="ARBA" id="ARBA00023015"/>
    </source>
</evidence>
<keyword evidence="5" id="KW-0804">Transcription</keyword>
<comment type="caution">
    <text evidence="8">The sequence shown here is derived from an EMBL/GenBank/DDBJ whole genome shotgun (WGS) entry which is preliminary data.</text>
</comment>
<feature type="domain" description="RNA polymerase sigma factor 70 region 4 type 2" evidence="7">
    <location>
        <begin position="135"/>
        <end position="184"/>
    </location>
</feature>
<reference evidence="8 9" key="1">
    <citation type="submission" date="2019-07" db="EMBL/GenBank/DDBJ databases">
        <title>Microbispora hainanensis DSM 45428.</title>
        <authorList>
            <person name="Thawai C."/>
        </authorList>
    </citation>
    <scope>NUCLEOTIDE SEQUENCE [LARGE SCALE GENOMIC DNA]</scope>
    <source>
        <strain evidence="8 9">DSM 45428</strain>
    </source>
</reference>
<dbReference type="SUPFAM" id="SSF88659">
    <property type="entry name" value="Sigma3 and sigma4 domains of RNA polymerase sigma factors"/>
    <property type="match status" value="1"/>
</dbReference>
<accession>A0A544YIM8</accession>
<dbReference type="GO" id="GO:0003677">
    <property type="term" value="F:DNA binding"/>
    <property type="evidence" value="ECO:0007669"/>
    <property type="project" value="UniProtKB-KW"/>
</dbReference>
<keyword evidence="4" id="KW-0238">DNA-binding</keyword>
<dbReference type="SUPFAM" id="SSF88946">
    <property type="entry name" value="Sigma2 domain of RNA polymerase sigma factors"/>
    <property type="match status" value="1"/>
</dbReference>
<dbReference type="Pfam" id="PF08281">
    <property type="entry name" value="Sigma70_r4_2"/>
    <property type="match status" value="1"/>
</dbReference>
<dbReference type="GO" id="GO:0006352">
    <property type="term" value="P:DNA-templated transcription initiation"/>
    <property type="evidence" value="ECO:0007669"/>
    <property type="project" value="InterPro"/>
</dbReference>
<dbReference type="EMBL" id="VIRM01000051">
    <property type="protein sequence ID" value="TQS16611.1"/>
    <property type="molecule type" value="Genomic_DNA"/>
</dbReference>
<dbReference type="AlphaFoldDB" id="A0A544YIM8"/>
<evidence type="ECO:0000256" key="4">
    <source>
        <dbReference type="ARBA" id="ARBA00023125"/>
    </source>
</evidence>
<dbReference type="PANTHER" id="PTHR43133">
    <property type="entry name" value="RNA POLYMERASE ECF-TYPE SIGMA FACTO"/>
    <property type="match status" value="1"/>
</dbReference>
<protein>
    <submittedName>
        <fullName evidence="8">Sigma-70 family RNA polymerase sigma factor</fullName>
    </submittedName>
</protein>
<dbReference type="Proteomes" id="UP000316541">
    <property type="component" value="Unassembled WGS sequence"/>
</dbReference>